<feature type="transmembrane region" description="Helical" evidence="1">
    <location>
        <begin position="253"/>
        <end position="282"/>
    </location>
</feature>
<accession>A0ABU1R2P8</accession>
<name>A0ABU1R2P8_9BACT</name>
<comment type="caution">
    <text evidence="2">The sequence shown here is derived from an EMBL/GenBank/DDBJ whole genome shotgun (WGS) entry which is preliminary data.</text>
</comment>
<feature type="transmembrane region" description="Helical" evidence="1">
    <location>
        <begin position="105"/>
        <end position="122"/>
    </location>
</feature>
<keyword evidence="3" id="KW-1185">Reference proteome</keyword>
<evidence type="ECO:0000256" key="1">
    <source>
        <dbReference type="SAM" id="Phobius"/>
    </source>
</evidence>
<protein>
    <recommendedName>
        <fullName evidence="4">HTTM domain-containing protein</fullName>
    </recommendedName>
</protein>
<gene>
    <name evidence="2" type="ORF">J2W84_003878</name>
</gene>
<feature type="transmembrane region" description="Helical" evidence="1">
    <location>
        <begin position="302"/>
        <end position="325"/>
    </location>
</feature>
<proteinExistence type="predicted"/>
<feature type="transmembrane region" description="Helical" evidence="1">
    <location>
        <begin position="128"/>
        <end position="149"/>
    </location>
</feature>
<feature type="transmembrane region" description="Helical" evidence="1">
    <location>
        <begin position="78"/>
        <end position="98"/>
    </location>
</feature>
<reference evidence="2 3" key="1">
    <citation type="submission" date="2023-07" db="EMBL/GenBank/DDBJ databases">
        <title>Sorghum-associated microbial communities from plants grown in Nebraska, USA.</title>
        <authorList>
            <person name="Schachtman D."/>
        </authorList>
    </citation>
    <scope>NUCLEOTIDE SEQUENCE [LARGE SCALE GENOMIC DNA]</scope>
    <source>
        <strain evidence="2 3">BE57</strain>
    </source>
</reference>
<dbReference type="RefSeq" id="WP_309986234.1">
    <property type="nucleotide sequence ID" value="NZ_JAVDTI010000003.1"/>
</dbReference>
<sequence>MKDVSNYIERINAAFWTRVVASTRQSAESICVFRIIFGLFLLIAWGPNYGWLSNMPQFYFDPPILSIANLFDDFPDKVLLLAIDFILVACGIAITFGIYARIAGFAFIFLGIFATNFQFSFSKIDHSILVYATLACFSFSEWGTKLALIPDRTPKKIRNEQALSLLAIFVCFGFFSAGLEKGFWWSNFDMNKSGTVRWLYDCFYGVRRQNLLASAVINTLPFWAYKIFDFIAVTFELSPIFFLVRSRLSWKVWLLAACIFHLINTMVLNISFVCNAIVYLAFVDYSRVYTFVSDSIRRRTPLFYIVGGWIVIALIARATQIWTLVPADVIFIPRDEIVRFLYFSVALWAVVICVFILDFRFELLRAMRSSRHNGSGGHFDRNL</sequence>
<organism evidence="2 3">
    <name type="scientific">Dyadobacter fermentans</name>
    <dbReference type="NCBI Taxonomy" id="94254"/>
    <lineage>
        <taxon>Bacteria</taxon>
        <taxon>Pseudomonadati</taxon>
        <taxon>Bacteroidota</taxon>
        <taxon>Cytophagia</taxon>
        <taxon>Cytophagales</taxon>
        <taxon>Spirosomataceae</taxon>
        <taxon>Dyadobacter</taxon>
    </lineage>
</organism>
<keyword evidence="1" id="KW-1133">Transmembrane helix</keyword>
<keyword evidence="1" id="KW-0812">Transmembrane</keyword>
<dbReference type="Proteomes" id="UP001264980">
    <property type="component" value="Unassembled WGS sequence"/>
</dbReference>
<feature type="transmembrane region" description="Helical" evidence="1">
    <location>
        <begin position="31"/>
        <end position="52"/>
    </location>
</feature>
<evidence type="ECO:0000313" key="2">
    <source>
        <dbReference type="EMBL" id="MDR6806830.1"/>
    </source>
</evidence>
<dbReference type="EMBL" id="JAVDTI010000003">
    <property type="protein sequence ID" value="MDR6806830.1"/>
    <property type="molecule type" value="Genomic_DNA"/>
</dbReference>
<feature type="transmembrane region" description="Helical" evidence="1">
    <location>
        <begin position="161"/>
        <end position="179"/>
    </location>
</feature>
<feature type="transmembrane region" description="Helical" evidence="1">
    <location>
        <begin position="337"/>
        <end position="357"/>
    </location>
</feature>
<keyword evidence="1" id="KW-0472">Membrane</keyword>
<evidence type="ECO:0008006" key="4">
    <source>
        <dbReference type="Google" id="ProtNLM"/>
    </source>
</evidence>
<evidence type="ECO:0000313" key="3">
    <source>
        <dbReference type="Proteomes" id="UP001264980"/>
    </source>
</evidence>